<feature type="region of interest" description="Disordered" evidence="1">
    <location>
        <begin position="647"/>
        <end position="678"/>
    </location>
</feature>
<comment type="caution">
    <text evidence="2">The sequence shown here is derived from an EMBL/GenBank/DDBJ whole genome shotgun (WGS) entry which is preliminary data.</text>
</comment>
<evidence type="ECO:0000313" key="3">
    <source>
        <dbReference type="Proteomes" id="UP001187682"/>
    </source>
</evidence>
<protein>
    <submittedName>
        <fullName evidence="2">Uncharacterized protein</fullName>
    </submittedName>
</protein>
<feature type="region of interest" description="Disordered" evidence="1">
    <location>
        <begin position="524"/>
        <end position="566"/>
    </location>
</feature>
<feature type="compositionally biased region" description="Low complexity" evidence="1">
    <location>
        <begin position="94"/>
        <end position="121"/>
    </location>
</feature>
<accession>A0AAE8MTA0</accession>
<organism evidence="2 3">
    <name type="scientific">Cephalotrichum gorgonifer</name>
    <dbReference type="NCBI Taxonomy" id="2041049"/>
    <lineage>
        <taxon>Eukaryota</taxon>
        <taxon>Fungi</taxon>
        <taxon>Dikarya</taxon>
        <taxon>Ascomycota</taxon>
        <taxon>Pezizomycotina</taxon>
        <taxon>Sordariomycetes</taxon>
        <taxon>Hypocreomycetidae</taxon>
        <taxon>Microascales</taxon>
        <taxon>Microascaceae</taxon>
        <taxon>Cephalotrichum</taxon>
    </lineage>
</organism>
<feature type="region of interest" description="Disordered" evidence="1">
    <location>
        <begin position="1"/>
        <end position="165"/>
    </location>
</feature>
<dbReference type="Proteomes" id="UP001187682">
    <property type="component" value="Unassembled WGS sequence"/>
</dbReference>
<dbReference type="EMBL" id="ONZQ02000002">
    <property type="protein sequence ID" value="SPN98547.1"/>
    <property type="molecule type" value="Genomic_DNA"/>
</dbReference>
<feature type="region of interest" description="Disordered" evidence="1">
    <location>
        <begin position="604"/>
        <end position="630"/>
    </location>
</feature>
<feature type="compositionally biased region" description="Basic and acidic residues" evidence="1">
    <location>
        <begin position="665"/>
        <end position="675"/>
    </location>
</feature>
<proteinExistence type="predicted"/>
<feature type="compositionally biased region" description="Gly residues" evidence="1">
    <location>
        <begin position="653"/>
        <end position="662"/>
    </location>
</feature>
<feature type="compositionally biased region" description="Acidic residues" evidence="1">
    <location>
        <begin position="131"/>
        <end position="140"/>
    </location>
</feature>
<gene>
    <name evidence="2" type="ORF">DNG_01593</name>
</gene>
<name>A0AAE8MTA0_9PEZI</name>
<evidence type="ECO:0000256" key="1">
    <source>
        <dbReference type="SAM" id="MobiDB-lite"/>
    </source>
</evidence>
<sequence>MGEINDSRPGSSSAAVPPEQPAITEKTTPVRERSQAAAATTATSTNGADDQEDAELSPVPSESVSPPSSFHTNSFGDEIVVGARTNGARELQSNQVQAQPPTQTPAQNQSQVQTQAQSPVQDPQPKRPDTADVDEVMEDASDSRPSSSRYAKRTRSGTQNDAAPEHLGRLVSAAHEAFPSPRPTRRLASDNFEKGGVLIGYWRDSPVENEEYKHAILASLDSRGRLRPRIQATSLSGKPVSSPLPSGPGSTEVDFMRIVFKDHLVGLHHAHIIHYVRYRPELTVDGSEKSKRDADLMARAYAVESVKANPPADLGPIAYGPEIPEDVRTPLRSGPSNKRRRTDGYVSTERTPLPGPSVPSATAVDLDPLYGSRPTRILVGHWKGSSEDDVRDRHAIYGILGSNDMFRVKVVRETRDGRPLNGNFPAGAGGLWIHYDEVDLEEHLKGLSRVEVKEYVRIRQFYVDRGERPEDRALHEAIAVQISKRRVAAGFKGSPTAGVTEPAMTSASARGEALIAEMMNIYQRSNGSGHGNGNGNAHPSLESRVHAVSRHSIGSTNELPERPSPMLAERSLRADSAHLRERKAASLEAATMAVASAANSHISLSPRPAYTQGPGAPPGGGGGAPNSRMRMHETPDVQRLNDVWARQEAQRQRGGGGSVGGGGEEDFKVHGDTKYSRKTTGPFQDRYVSQGRVITIDGEDYVEYRVLAKLI</sequence>
<feature type="region of interest" description="Disordered" evidence="1">
    <location>
        <begin position="313"/>
        <end position="364"/>
    </location>
</feature>
<dbReference type="AlphaFoldDB" id="A0AAE8MTA0"/>
<keyword evidence="3" id="KW-1185">Reference proteome</keyword>
<reference evidence="2" key="1">
    <citation type="submission" date="2018-03" db="EMBL/GenBank/DDBJ databases">
        <authorList>
            <person name="Guldener U."/>
        </authorList>
    </citation>
    <scope>NUCLEOTIDE SEQUENCE</scope>
</reference>
<evidence type="ECO:0000313" key="2">
    <source>
        <dbReference type="EMBL" id="SPN98547.1"/>
    </source>
</evidence>
<feature type="compositionally biased region" description="Low complexity" evidence="1">
    <location>
        <begin position="57"/>
        <end position="69"/>
    </location>
</feature>